<evidence type="ECO:0000256" key="1">
    <source>
        <dbReference type="SAM" id="Phobius"/>
    </source>
</evidence>
<reference evidence="2 3" key="1">
    <citation type="journal article" date="2015" name="Int. J. Syst. Evol. Microbiol.">
        <title>Exiguobacterium enclense sp. nov., isolated from sediment.</title>
        <authorList>
            <person name="Dastager S.G."/>
            <person name="Mawlankar R."/>
            <person name="Sonalkar V.V."/>
            <person name="Thorat M.N."/>
            <person name="Mual P."/>
            <person name="Verma A."/>
            <person name="Krishnamurthi S."/>
            <person name="Tang S.K."/>
            <person name="Li W.J."/>
        </authorList>
    </citation>
    <scope>NUCLEOTIDE SEQUENCE [LARGE SCALE GENOMIC DNA]</scope>
    <source>
        <strain evidence="2 3">NIO-1109</strain>
    </source>
</reference>
<evidence type="ECO:0000313" key="2">
    <source>
        <dbReference type="EMBL" id="KSU49635.1"/>
    </source>
</evidence>
<name>A0A0V8GH68_9BACL</name>
<protein>
    <submittedName>
        <fullName evidence="2">Uncharacterized protein</fullName>
    </submittedName>
</protein>
<comment type="caution">
    <text evidence="2">The sequence shown here is derived from an EMBL/GenBank/DDBJ whole genome shotgun (WGS) entry which is preliminary data.</text>
</comment>
<evidence type="ECO:0000313" key="3">
    <source>
        <dbReference type="Proteomes" id="UP000053797"/>
    </source>
</evidence>
<dbReference type="OrthoDB" id="2352006at2"/>
<dbReference type="EMBL" id="LNQL01000002">
    <property type="protein sequence ID" value="KSU49635.1"/>
    <property type="molecule type" value="Genomic_DNA"/>
</dbReference>
<feature type="transmembrane region" description="Helical" evidence="1">
    <location>
        <begin position="153"/>
        <end position="170"/>
    </location>
</feature>
<dbReference type="AlphaFoldDB" id="A0A0V8GH68"/>
<gene>
    <name evidence="2" type="ORF">AS033_09775</name>
</gene>
<accession>A0A0V8GH68</accession>
<keyword evidence="1" id="KW-0812">Transmembrane</keyword>
<dbReference type="Proteomes" id="UP000053797">
    <property type="component" value="Unassembled WGS sequence"/>
</dbReference>
<sequence>MTNQKAKVIELKRDIGQTQTTEYWVSYRMGRTLYQVSVQEQADGQTDEGEVVKERFPFYFGMAKRMLELAEAKEALGFRPLTEEEKAAPVIEEEEAQLDPAFFKPAIRYAWLMLGLGILLFLLPSPILNGLAFGLGLYIWYETFGQPGIPRSYQRYFHGMLAGLTILQVLSALEFERVAQPYYATICVISAIILVLFVVQHRLKETDQIGQEESVRVRKIKDYSDVDL</sequence>
<feature type="transmembrane region" description="Helical" evidence="1">
    <location>
        <begin position="109"/>
        <end position="141"/>
    </location>
</feature>
<organism evidence="2 3">
    <name type="scientific">Exiguobacterium indicum</name>
    <dbReference type="NCBI Taxonomy" id="296995"/>
    <lineage>
        <taxon>Bacteria</taxon>
        <taxon>Bacillati</taxon>
        <taxon>Bacillota</taxon>
        <taxon>Bacilli</taxon>
        <taxon>Bacillales</taxon>
        <taxon>Bacillales Family XII. Incertae Sedis</taxon>
        <taxon>Exiguobacterium</taxon>
    </lineage>
</organism>
<keyword evidence="1" id="KW-1133">Transmembrane helix</keyword>
<feature type="transmembrane region" description="Helical" evidence="1">
    <location>
        <begin position="182"/>
        <end position="199"/>
    </location>
</feature>
<keyword evidence="1" id="KW-0472">Membrane</keyword>
<dbReference type="RefSeq" id="WP_058265364.1">
    <property type="nucleotide sequence ID" value="NZ_FMYN01000002.1"/>
</dbReference>
<proteinExistence type="predicted"/>